<protein>
    <submittedName>
        <fullName evidence="1">Uncharacterized protein</fullName>
    </submittedName>
</protein>
<name>A0A5B7KB58_PORTR</name>
<dbReference type="Proteomes" id="UP000324222">
    <property type="component" value="Unassembled WGS sequence"/>
</dbReference>
<evidence type="ECO:0000313" key="2">
    <source>
        <dbReference type="Proteomes" id="UP000324222"/>
    </source>
</evidence>
<reference evidence="1 2" key="1">
    <citation type="submission" date="2019-05" db="EMBL/GenBank/DDBJ databases">
        <title>Another draft genome of Portunus trituberculatus and its Hox gene families provides insights of decapod evolution.</title>
        <authorList>
            <person name="Jeong J.-H."/>
            <person name="Song I."/>
            <person name="Kim S."/>
            <person name="Choi T."/>
            <person name="Kim D."/>
            <person name="Ryu S."/>
            <person name="Kim W."/>
        </authorList>
    </citation>
    <scope>NUCLEOTIDE SEQUENCE [LARGE SCALE GENOMIC DNA]</scope>
    <source>
        <tissue evidence="1">Muscle</tissue>
    </source>
</reference>
<proteinExistence type="predicted"/>
<keyword evidence="2" id="KW-1185">Reference proteome</keyword>
<comment type="caution">
    <text evidence="1">The sequence shown here is derived from an EMBL/GenBank/DDBJ whole genome shotgun (WGS) entry which is preliminary data.</text>
</comment>
<evidence type="ECO:0000313" key="1">
    <source>
        <dbReference type="EMBL" id="MPD04410.1"/>
    </source>
</evidence>
<gene>
    <name evidence="1" type="ORF">E2C01_100096</name>
</gene>
<accession>A0A5B7KB58</accession>
<dbReference type="EMBL" id="VSRR010140941">
    <property type="protein sequence ID" value="MPD04410.1"/>
    <property type="molecule type" value="Genomic_DNA"/>
</dbReference>
<sequence>MPSSGSSYNPFL</sequence>
<organism evidence="1 2">
    <name type="scientific">Portunus trituberculatus</name>
    <name type="common">Swimming crab</name>
    <name type="synonym">Neptunus trituberculatus</name>
    <dbReference type="NCBI Taxonomy" id="210409"/>
    <lineage>
        <taxon>Eukaryota</taxon>
        <taxon>Metazoa</taxon>
        <taxon>Ecdysozoa</taxon>
        <taxon>Arthropoda</taxon>
        <taxon>Crustacea</taxon>
        <taxon>Multicrustacea</taxon>
        <taxon>Malacostraca</taxon>
        <taxon>Eumalacostraca</taxon>
        <taxon>Eucarida</taxon>
        <taxon>Decapoda</taxon>
        <taxon>Pleocyemata</taxon>
        <taxon>Brachyura</taxon>
        <taxon>Eubrachyura</taxon>
        <taxon>Portunoidea</taxon>
        <taxon>Portunidae</taxon>
        <taxon>Portuninae</taxon>
        <taxon>Portunus</taxon>
    </lineage>
</organism>